<organism evidence="1 2">
    <name type="scientific">Dyadobacter arcticus</name>
    <dbReference type="NCBI Taxonomy" id="1078754"/>
    <lineage>
        <taxon>Bacteria</taxon>
        <taxon>Pseudomonadati</taxon>
        <taxon>Bacteroidota</taxon>
        <taxon>Cytophagia</taxon>
        <taxon>Cytophagales</taxon>
        <taxon>Spirosomataceae</taxon>
        <taxon>Dyadobacter</taxon>
    </lineage>
</organism>
<evidence type="ECO:0000313" key="2">
    <source>
        <dbReference type="Proteomes" id="UP001179181"/>
    </source>
</evidence>
<reference evidence="1 2" key="1">
    <citation type="submission" date="2020-03" db="EMBL/GenBank/DDBJ databases">
        <title>Genomic Encyclopedia of Type Strains, Phase IV (KMG-IV): sequencing the most valuable type-strain genomes for metagenomic binning, comparative biology and taxonomic classification.</title>
        <authorList>
            <person name="Goeker M."/>
        </authorList>
    </citation>
    <scope>NUCLEOTIDE SEQUENCE [LARGE SCALE GENOMIC DNA]</scope>
    <source>
        <strain evidence="1 2">DSM 102865</strain>
    </source>
</reference>
<keyword evidence="2" id="KW-1185">Reference proteome</keyword>
<sequence>MENVKENEFIPMIRALWIEQRNRELLYLEALKKDGMGSFRRVLSQGHVSALLFQKEVKWIYDYFKCFLEDKELVDNQISSLATLQNLESLNNKEEIAGCLKCLEASTLKLYKTLRLYVEKDSEIRRVLDEHLNRISEFYEALCKLELGSRKSVNFIVLA</sequence>
<dbReference type="Proteomes" id="UP001179181">
    <property type="component" value="Unassembled WGS sequence"/>
</dbReference>
<accession>A0ABX0UJM2</accession>
<evidence type="ECO:0008006" key="3">
    <source>
        <dbReference type="Google" id="ProtNLM"/>
    </source>
</evidence>
<dbReference type="EMBL" id="JAASQJ010000002">
    <property type="protein sequence ID" value="NIJ53112.1"/>
    <property type="molecule type" value="Genomic_DNA"/>
</dbReference>
<gene>
    <name evidence="1" type="ORF">FHS68_002282</name>
</gene>
<protein>
    <recommendedName>
        <fullName evidence="3">DUF2383 domain-containing protein</fullName>
    </recommendedName>
</protein>
<dbReference type="RefSeq" id="WP_167269962.1">
    <property type="nucleotide sequence ID" value="NZ_JAASQJ010000002.1"/>
</dbReference>
<evidence type="ECO:0000313" key="1">
    <source>
        <dbReference type="EMBL" id="NIJ53112.1"/>
    </source>
</evidence>
<proteinExistence type="predicted"/>
<name>A0ABX0UJM2_9BACT</name>
<comment type="caution">
    <text evidence="1">The sequence shown here is derived from an EMBL/GenBank/DDBJ whole genome shotgun (WGS) entry which is preliminary data.</text>
</comment>